<organism evidence="2 3">
    <name type="scientific">Varroa destructor</name>
    <name type="common">Honeybee mite</name>
    <dbReference type="NCBI Taxonomy" id="109461"/>
    <lineage>
        <taxon>Eukaryota</taxon>
        <taxon>Metazoa</taxon>
        <taxon>Ecdysozoa</taxon>
        <taxon>Arthropoda</taxon>
        <taxon>Chelicerata</taxon>
        <taxon>Arachnida</taxon>
        <taxon>Acari</taxon>
        <taxon>Parasitiformes</taxon>
        <taxon>Mesostigmata</taxon>
        <taxon>Gamasina</taxon>
        <taxon>Dermanyssoidea</taxon>
        <taxon>Varroidae</taxon>
        <taxon>Varroa</taxon>
    </lineage>
</organism>
<protein>
    <submittedName>
        <fullName evidence="2">Uncharacterized protein</fullName>
    </submittedName>
</protein>
<dbReference type="EnsemblMetazoa" id="XM_022815987">
    <property type="protein sequence ID" value="XP_022671722"/>
    <property type="gene ID" value="LOC111254780"/>
</dbReference>
<feature type="chain" id="PRO_5029685367" evidence="1">
    <location>
        <begin position="18"/>
        <end position="155"/>
    </location>
</feature>
<dbReference type="KEGG" id="vde:111254780"/>
<dbReference type="AlphaFoldDB" id="A0A7M7L6T9"/>
<keyword evidence="3" id="KW-1185">Reference proteome</keyword>
<evidence type="ECO:0000313" key="2">
    <source>
        <dbReference type="EnsemblMetazoa" id="XP_022671722"/>
    </source>
</evidence>
<dbReference type="Proteomes" id="UP000594260">
    <property type="component" value="Unplaced"/>
</dbReference>
<name>A0A7M7L6T9_VARDE</name>
<keyword evidence="1" id="KW-0732">Signal</keyword>
<reference evidence="2" key="1">
    <citation type="submission" date="2021-01" db="UniProtKB">
        <authorList>
            <consortium name="EnsemblMetazoa"/>
        </authorList>
    </citation>
    <scope>IDENTIFICATION</scope>
</reference>
<evidence type="ECO:0000313" key="3">
    <source>
        <dbReference type="Proteomes" id="UP000594260"/>
    </source>
</evidence>
<dbReference type="OrthoDB" id="10453816at2759"/>
<sequence length="155" mass="17376">MCTQVYLFLAVIVYVRAQVPAHKVVSLGSIVIGYQPPRSMRNVNPYAKFDSGSTQSFRTYNDVRASQTSRAMGRDGYIYGGVQVKTPNALHSYYPSNPTHTKEPTRFNYQASQMRDHFLPSHGYTVNVPKNTKPKTFAGPAVHDTYEAFIHAGQI</sequence>
<dbReference type="RefSeq" id="XP_022671722.1">
    <property type="nucleotide sequence ID" value="XM_022815987.1"/>
</dbReference>
<dbReference type="GeneID" id="111254780"/>
<evidence type="ECO:0000256" key="1">
    <source>
        <dbReference type="SAM" id="SignalP"/>
    </source>
</evidence>
<feature type="signal peptide" evidence="1">
    <location>
        <begin position="1"/>
        <end position="17"/>
    </location>
</feature>
<proteinExistence type="predicted"/>
<accession>A0A7M7L6T9</accession>
<dbReference type="InParanoid" id="A0A7M7L6T9"/>